<dbReference type="AlphaFoldDB" id="N2ANZ2"/>
<keyword evidence="2" id="KW-1185">Reference proteome</keyword>
<dbReference type="HOGENOM" id="CLU_2952301_0_0_9"/>
<dbReference type="STRING" id="2044587.C824_01647"/>
<name>N2ANZ2_9FIRM</name>
<evidence type="ECO:0000313" key="2">
    <source>
        <dbReference type="Proteomes" id="UP000274920"/>
    </source>
</evidence>
<dbReference type="EMBL" id="RHJS01000002">
    <property type="protein sequence ID" value="RRK32806.1"/>
    <property type="molecule type" value="Genomic_DNA"/>
</dbReference>
<organism evidence="1 2">
    <name type="scientific">Schaedlerella arabinosiphila</name>
    <dbReference type="NCBI Taxonomy" id="2044587"/>
    <lineage>
        <taxon>Bacteria</taxon>
        <taxon>Bacillati</taxon>
        <taxon>Bacillota</taxon>
        <taxon>Clostridia</taxon>
        <taxon>Lachnospirales</taxon>
        <taxon>Lachnospiraceae</taxon>
        <taxon>Schaedlerella</taxon>
    </lineage>
</organism>
<comment type="caution">
    <text evidence="1">The sequence shown here is derived from an EMBL/GenBank/DDBJ whole genome shotgun (WGS) entry which is preliminary data.</text>
</comment>
<dbReference type="Proteomes" id="UP000274920">
    <property type="component" value="Unassembled WGS sequence"/>
</dbReference>
<protein>
    <submittedName>
        <fullName evidence="1">Uncharacterized protein</fullName>
    </submittedName>
</protein>
<proteinExistence type="predicted"/>
<accession>A0A426DJ60</accession>
<gene>
    <name evidence="1" type="ORF">EBB54_16690</name>
</gene>
<evidence type="ECO:0000313" key="1">
    <source>
        <dbReference type="EMBL" id="RRK32806.1"/>
    </source>
</evidence>
<sequence length="59" mass="6762">MKKYKISFALTCFAIIIGIILLILIGVCGKSTLLDILIKVYVFSIPIWIILINYFKKKI</sequence>
<reference evidence="1" key="1">
    <citation type="submission" date="2018-10" db="EMBL/GenBank/DDBJ databases">
        <title>Schaedlerella arabinophila gen. nov. sp. nov., isolated from the mouse intestinal tract and comparative analysis with the genome of the closely related altered Schaedler flora strain ASF502.</title>
        <authorList>
            <person name="Miyake S."/>
            <person name="Soh M."/>
            <person name="Seedorf H."/>
        </authorList>
    </citation>
    <scope>NUCLEOTIDE SEQUENCE [LARGE SCALE GENOMIC DNA]</scope>
    <source>
        <strain evidence="1">DSM 106076</strain>
    </source>
</reference>
<accession>N2ANZ2</accession>